<organism evidence="9 10">
    <name type="scientific">Arthrobacter alpinus</name>
    <dbReference type="NCBI Taxonomy" id="656366"/>
    <lineage>
        <taxon>Bacteria</taxon>
        <taxon>Bacillati</taxon>
        <taxon>Actinomycetota</taxon>
        <taxon>Actinomycetes</taxon>
        <taxon>Micrococcales</taxon>
        <taxon>Micrococcaceae</taxon>
        <taxon>Arthrobacter</taxon>
    </lineage>
</organism>
<keyword evidence="4" id="KW-1015">Disulfide bond</keyword>
<dbReference type="OrthoDB" id="117402at2"/>
<dbReference type="PATRIC" id="fig|656366.3.peg.27"/>
<evidence type="ECO:0000313" key="10">
    <source>
        <dbReference type="Proteomes" id="UP000062833"/>
    </source>
</evidence>
<evidence type="ECO:0000256" key="1">
    <source>
        <dbReference type="ARBA" id="ARBA00005791"/>
    </source>
</evidence>
<keyword evidence="7" id="KW-0472">Membrane</keyword>
<name>A0A0M5M2N8_9MICC</name>
<evidence type="ECO:0000313" key="9">
    <source>
        <dbReference type="EMBL" id="ALE91144.1"/>
    </source>
</evidence>
<keyword evidence="2" id="KW-0732">Signal</keyword>
<evidence type="ECO:0000256" key="3">
    <source>
        <dbReference type="ARBA" id="ARBA00023002"/>
    </source>
</evidence>
<keyword evidence="5" id="KW-0676">Redox-active center</keyword>
<keyword evidence="7" id="KW-0812">Transmembrane</keyword>
<evidence type="ECO:0000256" key="7">
    <source>
        <dbReference type="SAM" id="Phobius"/>
    </source>
</evidence>
<dbReference type="PANTHER" id="PTHR13887:SF14">
    <property type="entry name" value="DISULFIDE BOND FORMATION PROTEIN D"/>
    <property type="match status" value="1"/>
</dbReference>
<keyword evidence="10" id="KW-1185">Reference proteome</keyword>
<dbReference type="InterPro" id="IPR012336">
    <property type="entry name" value="Thioredoxin-like_fold"/>
</dbReference>
<feature type="domain" description="Thioredoxin-like fold" evidence="8">
    <location>
        <begin position="138"/>
        <end position="283"/>
    </location>
</feature>
<dbReference type="GO" id="GO:0016491">
    <property type="term" value="F:oxidoreductase activity"/>
    <property type="evidence" value="ECO:0007669"/>
    <property type="project" value="UniProtKB-KW"/>
</dbReference>
<feature type="region of interest" description="Disordered" evidence="6">
    <location>
        <begin position="1"/>
        <end position="27"/>
    </location>
</feature>
<dbReference type="InterPro" id="IPR036249">
    <property type="entry name" value="Thioredoxin-like_sf"/>
</dbReference>
<keyword evidence="7" id="KW-1133">Transmembrane helix</keyword>
<protein>
    <recommendedName>
        <fullName evidence="8">Thioredoxin-like fold domain-containing protein</fullName>
    </recommendedName>
</protein>
<gene>
    <name evidence="9" type="ORF">AOC05_00150</name>
</gene>
<dbReference type="EMBL" id="CP012677">
    <property type="protein sequence ID" value="ALE91144.1"/>
    <property type="molecule type" value="Genomic_DNA"/>
</dbReference>
<evidence type="ECO:0000256" key="5">
    <source>
        <dbReference type="ARBA" id="ARBA00023284"/>
    </source>
</evidence>
<dbReference type="RefSeq" id="WP_062004602.1">
    <property type="nucleotide sequence ID" value="NZ_CP012677.1"/>
</dbReference>
<dbReference type="Gene3D" id="3.40.30.10">
    <property type="entry name" value="Glutaredoxin"/>
    <property type="match status" value="1"/>
</dbReference>
<feature type="compositionally biased region" description="Polar residues" evidence="6">
    <location>
        <begin position="1"/>
        <end position="13"/>
    </location>
</feature>
<dbReference type="PANTHER" id="PTHR13887">
    <property type="entry name" value="GLUTATHIONE S-TRANSFERASE KAPPA"/>
    <property type="match status" value="1"/>
</dbReference>
<evidence type="ECO:0000256" key="4">
    <source>
        <dbReference type="ARBA" id="ARBA00023157"/>
    </source>
</evidence>
<accession>A0A0M5M2N8</accession>
<evidence type="ECO:0000259" key="8">
    <source>
        <dbReference type="Pfam" id="PF13462"/>
    </source>
</evidence>
<feature type="compositionally biased region" description="Basic and acidic residues" evidence="6">
    <location>
        <begin position="14"/>
        <end position="27"/>
    </location>
</feature>
<evidence type="ECO:0000256" key="2">
    <source>
        <dbReference type="ARBA" id="ARBA00022729"/>
    </source>
</evidence>
<comment type="similarity">
    <text evidence="1">Belongs to the thioredoxin family. DsbA subfamily.</text>
</comment>
<keyword evidence="3" id="KW-0560">Oxidoreductase</keyword>
<sequence length="298" mass="31570">MSSKNQPRPTSAERTAKAREQAKTIRDAQLKKEKRNSWLIRGGVLAAAVVIVVIIALIVIQTNKANEPVATTGPVPANTNVYGGIEFGKDGVLIPPTTTDASVDTGKLPAMPTAAPTAAFGLDGIGIKATDAGKPAQAVIYLDFMCPACNSFEKQYSEQLTTWQNDGTITLEYRPLNFLDRFSSGTNYSSRAAAATACVADTSPEKYKAFFDSLFTNQPAENSKGLDNATLKKLATEAGAADISSCLDNKTYRPYVANGSGLASAHGVNATPTVFIDGKQWKDGTLPDFVKGIVAAKK</sequence>
<dbReference type="KEGG" id="aaq:AOC05_00150"/>
<dbReference type="CDD" id="cd02972">
    <property type="entry name" value="DsbA_family"/>
    <property type="match status" value="1"/>
</dbReference>
<proteinExistence type="inferred from homology"/>
<reference evidence="10" key="1">
    <citation type="submission" date="2015-09" db="EMBL/GenBank/DDBJ databases">
        <title>Complete genome of Arthrobacter alpinus strain R3.8.</title>
        <authorList>
            <person name="See-Too W.S."/>
            <person name="Chan K.G."/>
        </authorList>
    </citation>
    <scope>NUCLEOTIDE SEQUENCE [LARGE SCALE GENOMIC DNA]</scope>
    <source>
        <strain evidence="10">R3.8</strain>
    </source>
</reference>
<evidence type="ECO:0000256" key="6">
    <source>
        <dbReference type="SAM" id="MobiDB-lite"/>
    </source>
</evidence>
<dbReference type="SUPFAM" id="SSF52833">
    <property type="entry name" value="Thioredoxin-like"/>
    <property type="match status" value="1"/>
</dbReference>
<dbReference type="Pfam" id="PF13462">
    <property type="entry name" value="Thioredoxin_4"/>
    <property type="match status" value="1"/>
</dbReference>
<dbReference type="Proteomes" id="UP000062833">
    <property type="component" value="Chromosome"/>
</dbReference>
<feature type="transmembrane region" description="Helical" evidence="7">
    <location>
        <begin position="38"/>
        <end position="60"/>
    </location>
</feature>
<dbReference type="AlphaFoldDB" id="A0A0M5M2N8"/>